<keyword evidence="3" id="KW-1185">Reference proteome</keyword>
<dbReference type="GeneID" id="38112321"/>
<evidence type="ECO:0000256" key="1">
    <source>
        <dbReference type="SAM" id="MobiDB-lite"/>
    </source>
</evidence>
<dbReference type="Proteomes" id="UP000256690">
    <property type="component" value="Unassembled WGS sequence"/>
</dbReference>
<gene>
    <name evidence="2" type="ORF">DSM5745_01951</name>
</gene>
<evidence type="ECO:0000313" key="3">
    <source>
        <dbReference type="Proteomes" id="UP000256690"/>
    </source>
</evidence>
<dbReference type="EMBL" id="PVWQ01000002">
    <property type="protein sequence ID" value="RDW90176.1"/>
    <property type="molecule type" value="Genomic_DNA"/>
</dbReference>
<dbReference type="RefSeq" id="XP_026607130.1">
    <property type="nucleotide sequence ID" value="XM_026743967.1"/>
</dbReference>
<feature type="region of interest" description="Disordered" evidence="1">
    <location>
        <begin position="1"/>
        <end position="155"/>
    </location>
</feature>
<feature type="compositionally biased region" description="Polar residues" evidence="1">
    <location>
        <begin position="74"/>
        <end position="84"/>
    </location>
</feature>
<proteinExistence type="predicted"/>
<comment type="caution">
    <text evidence="2">The sequence shown here is derived from an EMBL/GenBank/DDBJ whole genome shotgun (WGS) entry which is preliminary data.</text>
</comment>
<sequence length="288" mass="32428">MSAADVPALFERLLQQLKPPTTSQPPPSFSYLMPKPESKQPKQPKQPTMGKGHKYQRSSSGAPFGSSHRKRSFASRNTSNSYNPQLELGHFDGRPNTRYGFGPQDPTHALPLLPPPHHHPHHPQRPPHPPPPFWGWNARQSRPAGHYAGSPPLRPFTTTPPAMPYDFLPPQQFYPPVPYAVERGFGGPFRRSADHEYHEYQNRLFLDEYRFPSPHQAYQPPHVEIGIHTPLMNPWRGENPYELEGKPLIQGIQLRGDAPEFVPGGKPAPGEESVSKPKEPCWLVVSSS</sequence>
<dbReference type="OrthoDB" id="4438748at2759"/>
<feature type="compositionally biased region" description="Basic residues" evidence="1">
    <location>
        <begin position="116"/>
        <end position="125"/>
    </location>
</feature>
<evidence type="ECO:0000313" key="2">
    <source>
        <dbReference type="EMBL" id="RDW90176.1"/>
    </source>
</evidence>
<dbReference type="AlphaFoldDB" id="A0A3D8SV60"/>
<reference evidence="2 3" key="1">
    <citation type="journal article" date="2018" name="IMA Fungus">
        <title>IMA Genome-F 9: Draft genome sequence of Annulohypoxylon stygium, Aspergillus mulundensis, Berkeleyomyces basicola (syn. Thielaviopsis basicola), Ceratocystis smalleyi, two Cercospora beticola strains, Coleophoma cylindrospora, Fusarium fracticaudum, Phialophora cf. hyalina, and Morchella septimelata.</title>
        <authorList>
            <person name="Wingfield B.D."/>
            <person name="Bills G.F."/>
            <person name="Dong Y."/>
            <person name="Huang W."/>
            <person name="Nel W.J."/>
            <person name="Swalarsk-Parry B.S."/>
            <person name="Vaghefi N."/>
            <person name="Wilken P.M."/>
            <person name="An Z."/>
            <person name="de Beer Z.W."/>
            <person name="De Vos L."/>
            <person name="Chen L."/>
            <person name="Duong T.A."/>
            <person name="Gao Y."/>
            <person name="Hammerbacher A."/>
            <person name="Kikkert J.R."/>
            <person name="Li Y."/>
            <person name="Li H."/>
            <person name="Li K."/>
            <person name="Li Q."/>
            <person name="Liu X."/>
            <person name="Ma X."/>
            <person name="Naidoo K."/>
            <person name="Pethybridge S.J."/>
            <person name="Sun J."/>
            <person name="Steenkamp E.T."/>
            <person name="van der Nest M.A."/>
            <person name="van Wyk S."/>
            <person name="Wingfield M.J."/>
            <person name="Xiong C."/>
            <person name="Yue Q."/>
            <person name="Zhang X."/>
        </authorList>
    </citation>
    <scope>NUCLEOTIDE SEQUENCE [LARGE SCALE GENOMIC DNA]</scope>
    <source>
        <strain evidence="2 3">DSM 5745</strain>
    </source>
</reference>
<feature type="region of interest" description="Disordered" evidence="1">
    <location>
        <begin position="256"/>
        <end position="278"/>
    </location>
</feature>
<organism evidence="2 3">
    <name type="scientific">Aspergillus mulundensis</name>
    <dbReference type="NCBI Taxonomy" id="1810919"/>
    <lineage>
        <taxon>Eukaryota</taxon>
        <taxon>Fungi</taxon>
        <taxon>Dikarya</taxon>
        <taxon>Ascomycota</taxon>
        <taxon>Pezizomycotina</taxon>
        <taxon>Eurotiomycetes</taxon>
        <taxon>Eurotiomycetidae</taxon>
        <taxon>Eurotiales</taxon>
        <taxon>Aspergillaceae</taxon>
        <taxon>Aspergillus</taxon>
        <taxon>Aspergillus subgen. Nidulantes</taxon>
    </lineage>
</organism>
<protein>
    <submittedName>
        <fullName evidence="2">Uncharacterized protein</fullName>
    </submittedName>
</protein>
<name>A0A3D8SV60_9EURO</name>
<accession>A0A3D8SV60</accession>